<dbReference type="InterPro" id="IPR012336">
    <property type="entry name" value="Thioredoxin-like_fold"/>
</dbReference>
<dbReference type="EMBL" id="JWME01000014">
    <property type="protein sequence ID" value="KJY49047.1"/>
    <property type="molecule type" value="Genomic_DNA"/>
</dbReference>
<dbReference type="Pfam" id="PF13462">
    <property type="entry name" value="Thioredoxin_4"/>
    <property type="match status" value="1"/>
</dbReference>
<protein>
    <recommendedName>
        <fullName evidence="2">Thioredoxin-like fold domain-containing protein</fullName>
    </recommendedName>
</protein>
<organism evidence="3 4">
    <name type="scientific">Bifidobacterium asteroides</name>
    <dbReference type="NCBI Taxonomy" id="1684"/>
    <lineage>
        <taxon>Bacteria</taxon>
        <taxon>Bacillati</taxon>
        <taxon>Actinomycetota</taxon>
        <taxon>Actinomycetes</taxon>
        <taxon>Bifidobacteriales</taxon>
        <taxon>Bifidobacteriaceae</taxon>
        <taxon>Bifidobacterium</taxon>
    </lineage>
</organism>
<feature type="domain" description="Thioredoxin-like fold" evidence="2">
    <location>
        <begin position="95"/>
        <end position="259"/>
    </location>
</feature>
<evidence type="ECO:0000256" key="1">
    <source>
        <dbReference type="SAM" id="Phobius"/>
    </source>
</evidence>
<keyword evidence="1" id="KW-0472">Membrane</keyword>
<proteinExistence type="predicted"/>
<comment type="caution">
    <text evidence="3">The sequence shown here is derived from an EMBL/GenBank/DDBJ whole genome shotgun (WGS) entry which is preliminary data.</text>
</comment>
<evidence type="ECO:0000259" key="2">
    <source>
        <dbReference type="Pfam" id="PF13462"/>
    </source>
</evidence>
<evidence type="ECO:0000313" key="3">
    <source>
        <dbReference type="EMBL" id="KJY49047.1"/>
    </source>
</evidence>
<evidence type="ECO:0000313" key="4">
    <source>
        <dbReference type="Proteomes" id="UP000033648"/>
    </source>
</evidence>
<dbReference type="OrthoDB" id="117402at2"/>
<dbReference type="Proteomes" id="UP000033648">
    <property type="component" value="Unassembled WGS sequence"/>
</dbReference>
<sequence length="307" mass="33598">MSKGKQNRKAALKAQEEARRLQEAKERRQQTMIGVIVTVALVALIALGGFLYWRSHRPVKTQDLEQARQAVAKVKEKPSAANDQGGFLISSQGLGKPVAKAPTVEIYMDFMCPGCGALHRGLDSTLTGLVDAGQINLVIYPMSFMDRLSTDNYSTRTGTATIYVAQHDPDHLLPFIANLYAKDFQPDESDYHPISNDKIRQQAIKAGVDPKVADQAVKGHYRAWIKAMDTYTPLRKELWNPSGSNKGQMTTPTVRINGSYWELGNLSQAGLDYRSGLLKALGLDQSKVGVKGAMPAIGASGQPRSLD</sequence>
<dbReference type="InterPro" id="IPR036249">
    <property type="entry name" value="Thioredoxin-like_sf"/>
</dbReference>
<keyword evidence="1" id="KW-0812">Transmembrane</keyword>
<gene>
    <name evidence="3" type="ORF">JF69_15940</name>
</gene>
<dbReference type="Gene3D" id="3.40.30.10">
    <property type="entry name" value="Glutaredoxin"/>
    <property type="match status" value="1"/>
</dbReference>
<dbReference type="SUPFAM" id="SSF52833">
    <property type="entry name" value="Thioredoxin-like"/>
    <property type="match status" value="1"/>
</dbReference>
<reference evidence="3 4" key="1">
    <citation type="submission" date="2014-12" db="EMBL/GenBank/DDBJ databases">
        <title>Comparative genomics of the lactic acid bacteria isolated from the honey bee gut.</title>
        <authorList>
            <person name="Ellegaard K.M."/>
            <person name="Tamarit D."/>
            <person name="Javelind E."/>
            <person name="Olofsson T."/>
            <person name="Andersson S.G."/>
            <person name="Vasquez A."/>
        </authorList>
    </citation>
    <scope>NUCLEOTIDE SEQUENCE [LARGE SCALE GENOMIC DNA]</scope>
    <source>
        <strain evidence="3 4">Bin2</strain>
    </source>
</reference>
<name>A0A0F4KQV8_9BIFI</name>
<keyword evidence="1" id="KW-1133">Transmembrane helix</keyword>
<dbReference type="AlphaFoldDB" id="A0A0F4KQV8"/>
<dbReference type="PATRIC" id="fig|1684.4.peg.1716"/>
<accession>A0A0F4KQV8</accession>
<feature type="transmembrane region" description="Helical" evidence="1">
    <location>
        <begin position="32"/>
        <end position="53"/>
    </location>
</feature>